<feature type="transmembrane region" description="Helical" evidence="9">
    <location>
        <begin position="132"/>
        <end position="157"/>
    </location>
</feature>
<evidence type="ECO:0000313" key="12">
    <source>
        <dbReference type="Proteomes" id="UP001227126"/>
    </source>
</evidence>
<evidence type="ECO:0000256" key="7">
    <source>
        <dbReference type="ARBA" id="ARBA00023136"/>
    </source>
</evidence>
<evidence type="ECO:0000256" key="8">
    <source>
        <dbReference type="ARBA" id="ARBA00038436"/>
    </source>
</evidence>
<comment type="caution">
    <text evidence="11">The sequence shown here is derived from an EMBL/GenBank/DDBJ whole genome shotgun (WGS) entry which is preliminary data.</text>
</comment>
<feature type="transmembrane region" description="Helical" evidence="9">
    <location>
        <begin position="12"/>
        <end position="39"/>
    </location>
</feature>
<evidence type="ECO:0000313" key="11">
    <source>
        <dbReference type="EMBL" id="MDK3072585.1"/>
    </source>
</evidence>
<evidence type="ECO:0000259" key="10">
    <source>
        <dbReference type="Pfam" id="PF04290"/>
    </source>
</evidence>
<dbReference type="InterPro" id="IPR055348">
    <property type="entry name" value="DctQ"/>
</dbReference>
<evidence type="ECO:0000256" key="6">
    <source>
        <dbReference type="ARBA" id="ARBA00022989"/>
    </source>
</evidence>
<dbReference type="RefSeq" id="WP_284484528.1">
    <property type="nucleotide sequence ID" value="NZ_JASNJE010000005.1"/>
</dbReference>
<feature type="domain" description="Tripartite ATP-independent periplasmic transporters DctQ component" evidence="10">
    <location>
        <begin position="27"/>
        <end position="159"/>
    </location>
</feature>
<keyword evidence="5 9" id="KW-0812">Transmembrane</keyword>
<name>A0ABT7FBZ9_9RHOB</name>
<keyword evidence="4 9" id="KW-0997">Cell inner membrane</keyword>
<dbReference type="Pfam" id="PF04290">
    <property type="entry name" value="DctQ"/>
    <property type="match status" value="1"/>
</dbReference>
<feature type="transmembrane region" description="Helical" evidence="9">
    <location>
        <begin position="51"/>
        <end position="69"/>
    </location>
</feature>
<keyword evidence="7 9" id="KW-0472">Membrane</keyword>
<protein>
    <recommendedName>
        <fullName evidence="9">TRAP transporter small permease protein</fullName>
    </recommendedName>
</protein>
<keyword evidence="3" id="KW-1003">Cell membrane</keyword>
<comment type="subcellular location">
    <subcellularLocation>
        <location evidence="1 9">Cell inner membrane</location>
        <topology evidence="1 9">Multi-pass membrane protein</topology>
    </subcellularLocation>
</comment>
<accession>A0ABT7FBZ9</accession>
<dbReference type="PANTHER" id="PTHR35011:SF4">
    <property type="entry name" value="SLL1102 PROTEIN"/>
    <property type="match status" value="1"/>
</dbReference>
<keyword evidence="12" id="KW-1185">Reference proteome</keyword>
<dbReference type="InterPro" id="IPR007387">
    <property type="entry name" value="TRAP_DctQ"/>
</dbReference>
<comment type="similarity">
    <text evidence="8 9">Belongs to the TRAP transporter small permease family.</text>
</comment>
<evidence type="ECO:0000256" key="9">
    <source>
        <dbReference type="RuleBase" id="RU369079"/>
    </source>
</evidence>
<dbReference type="PANTHER" id="PTHR35011">
    <property type="entry name" value="2,3-DIKETO-L-GULONATE TRAP TRANSPORTER SMALL PERMEASE PROTEIN YIAM"/>
    <property type="match status" value="1"/>
</dbReference>
<proteinExistence type="inferred from homology"/>
<comment type="subunit">
    <text evidence="9">The complex comprises the extracytoplasmic solute receptor protein and the two transmembrane proteins.</text>
</comment>
<sequence length="164" mass="17680">MRTLYLGFCARLDRLTAFVCGLACGILILSVLGTVVARLGFDAGRIELQNLAGYAFAVLLVMAVPYTLARDGHVRVEVLSERLSPGYRHRADLVALLLFLIPVFGLLAWAFLPDLAYSWSIREGAVETGGLGGVYLVKTMLPVAAVLTTLQGIAAALRDRTLES</sequence>
<dbReference type="EMBL" id="JASNJE010000005">
    <property type="protein sequence ID" value="MDK3072585.1"/>
    <property type="molecule type" value="Genomic_DNA"/>
</dbReference>
<evidence type="ECO:0000256" key="1">
    <source>
        <dbReference type="ARBA" id="ARBA00004429"/>
    </source>
</evidence>
<comment type="function">
    <text evidence="9">Part of the tripartite ATP-independent periplasmic (TRAP) transport system.</text>
</comment>
<reference evidence="11 12" key="1">
    <citation type="submission" date="2023-05" db="EMBL/GenBank/DDBJ databases">
        <title>Sedimentitalea sp. nov. JM2-8.</title>
        <authorList>
            <person name="Huang J."/>
        </authorList>
    </citation>
    <scope>NUCLEOTIDE SEQUENCE [LARGE SCALE GENOMIC DNA]</scope>
    <source>
        <strain evidence="11 12">JM2-8</strain>
    </source>
</reference>
<dbReference type="Proteomes" id="UP001227126">
    <property type="component" value="Unassembled WGS sequence"/>
</dbReference>
<evidence type="ECO:0000256" key="3">
    <source>
        <dbReference type="ARBA" id="ARBA00022475"/>
    </source>
</evidence>
<keyword evidence="6 9" id="KW-1133">Transmembrane helix</keyword>
<evidence type="ECO:0000256" key="4">
    <source>
        <dbReference type="ARBA" id="ARBA00022519"/>
    </source>
</evidence>
<evidence type="ECO:0000256" key="2">
    <source>
        <dbReference type="ARBA" id="ARBA00022448"/>
    </source>
</evidence>
<organism evidence="11 12">
    <name type="scientific">Sedimentitalea xiamensis</name>
    <dbReference type="NCBI Taxonomy" id="3050037"/>
    <lineage>
        <taxon>Bacteria</taxon>
        <taxon>Pseudomonadati</taxon>
        <taxon>Pseudomonadota</taxon>
        <taxon>Alphaproteobacteria</taxon>
        <taxon>Rhodobacterales</taxon>
        <taxon>Paracoccaceae</taxon>
        <taxon>Sedimentitalea</taxon>
    </lineage>
</organism>
<feature type="transmembrane region" description="Helical" evidence="9">
    <location>
        <begin position="90"/>
        <end position="112"/>
    </location>
</feature>
<keyword evidence="2 9" id="KW-0813">Transport</keyword>
<evidence type="ECO:0000256" key="5">
    <source>
        <dbReference type="ARBA" id="ARBA00022692"/>
    </source>
</evidence>
<gene>
    <name evidence="11" type="ORF">QO034_05640</name>
</gene>